<dbReference type="EMBL" id="CACVBS010000074">
    <property type="protein sequence ID" value="CAA7269091.1"/>
    <property type="molecule type" value="Genomic_DNA"/>
</dbReference>
<gene>
    <name evidence="7" type="ORF">AAE3_LOCUS11316</name>
</gene>
<dbReference type="Proteomes" id="UP000467700">
    <property type="component" value="Unassembled WGS sequence"/>
</dbReference>
<dbReference type="PANTHER" id="PTHR43667:SF2">
    <property type="entry name" value="FATTY ACID C-METHYL TRANSFERASE"/>
    <property type="match status" value="1"/>
</dbReference>
<evidence type="ECO:0000256" key="5">
    <source>
        <dbReference type="ARBA" id="ARBA00023098"/>
    </source>
</evidence>
<reference evidence="7 8" key="1">
    <citation type="submission" date="2020-01" db="EMBL/GenBank/DDBJ databases">
        <authorList>
            <person name="Gupta K D."/>
        </authorList>
    </citation>
    <scope>NUCLEOTIDE SEQUENCE [LARGE SCALE GENOMIC DNA]</scope>
</reference>
<feature type="region of interest" description="Disordered" evidence="6">
    <location>
        <begin position="228"/>
        <end position="264"/>
    </location>
</feature>
<evidence type="ECO:0000313" key="7">
    <source>
        <dbReference type="EMBL" id="CAA7269091.1"/>
    </source>
</evidence>
<dbReference type="PANTHER" id="PTHR43667">
    <property type="entry name" value="CYCLOPROPANE-FATTY-ACYL-PHOSPHOLIPID SYNTHASE"/>
    <property type="match status" value="1"/>
</dbReference>
<keyword evidence="5" id="KW-0443">Lipid metabolism</keyword>
<dbReference type="CDD" id="cd02440">
    <property type="entry name" value="AdoMet_MTases"/>
    <property type="match status" value="1"/>
</dbReference>
<dbReference type="InterPro" id="IPR050723">
    <property type="entry name" value="CFA/CMAS"/>
</dbReference>
<feature type="compositionally biased region" description="Polar residues" evidence="6">
    <location>
        <begin position="247"/>
        <end position="259"/>
    </location>
</feature>
<keyword evidence="4" id="KW-0949">S-adenosyl-L-methionine</keyword>
<keyword evidence="8" id="KW-1185">Reference proteome</keyword>
<proteinExistence type="inferred from homology"/>
<evidence type="ECO:0000256" key="6">
    <source>
        <dbReference type="SAM" id="MobiDB-lite"/>
    </source>
</evidence>
<feature type="compositionally biased region" description="Pro residues" evidence="6">
    <location>
        <begin position="231"/>
        <end position="244"/>
    </location>
</feature>
<evidence type="ECO:0000256" key="2">
    <source>
        <dbReference type="ARBA" id="ARBA00022603"/>
    </source>
</evidence>
<dbReference type="InterPro" id="IPR003333">
    <property type="entry name" value="CMAS"/>
</dbReference>
<dbReference type="OrthoDB" id="8300214at2759"/>
<evidence type="ECO:0008006" key="9">
    <source>
        <dbReference type="Google" id="ProtNLM"/>
    </source>
</evidence>
<evidence type="ECO:0000256" key="1">
    <source>
        <dbReference type="ARBA" id="ARBA00010815"/>
    </source>
</evidence>
<dbReference type="PIRSF" id="PIRSF003085">
    <property type="entry name" value="CMAS"/>
    <property type="match status" value="1"/>
</dbReference>
<dbReference type="InterPro" id="IPR029063">
    <property type="entry name" value="SAM-dependent_MTases_sf"/>
</dbReference>
<sequence length="548" mass="61060">MDLPDAKPPFSLSGVADRAWNMVVEAAFRTGWTPAARLAEAAVVALMQKITVGHLRVLTLSHIYTFPIAGPGNEQPTVPDPRPDLKAELRVVNDAFWVRLCTMGDLGFSEAYMYGDVECDDLVALFQMFLENRENLSNLDSTMSYLFTLPQKLTSYRFLNTIGNSRSNISAHYDISNDMFAGFLSQDMTYSCAIFPELDGDLGEGKSSTSQTQWSGGQGLKRVAAAHSLLPSPPSEPDSPPPPNESKISININPPSVTAPSPDEDPLYLAQLRKLQHIINKLHVPPPSASSKPVRVLEIGTGWGALAIQLASQYPHVEIDTITLSSAQKVLAEERIAAAGHSERIRVHLMDYRNMPPEWEGRFARVVSIEMIEAVGREFLEGYWKIVDWAMERKGAVGVVQVITIPEAMNPNLLPSPQIFPGGFLPTLTFLMSTLTAGSKGKLVVESIANIGPHYARTLREWRQRFVTRFDAIITPALQKEYRERQVADGVAAKEVKVLGRDEIEVFKRKWIYYYCYSEVGFTTRTLGDHILTFMREGNQEYGCDVYE</sequence>
<accession>A0A8S0XYY6</accession>
<evidence type="ECO:0000256" key="3">
    <source>
        <dbReference type="ARBA" id="ARBA00022679"/>
    </source>
</evidence>
<keyword evidence="3" id="KW-0808">Transferase</keyword>
<dbReference type="GO" id="GO:0008168">
    <property type="term" value="F:methyltransferase activity"/>
    <property type="evidence" value="ECO:0007669"/>
    <property type="project" value="UniProtKB-KW"/>
</dbReference>
<comment type="caution">
    <text evidence="7">The sequence shown here is derived from an EMBL/GenBank/DDBJ whole genome shotgun (WGS) entry which is preliminary data.</text>
</comment>
<keyword evidence="2" id="KW-0489">Methyltransferase</keyword>
<dbReference type="GO" id="GO:0032259">
    <property type="term" value="P:methylation"/>
    <property type="evidence" value="ECO:0007669"/>
    <property type="project" value="UniProtKB-KW"/>
</dbReference>
<evidence type="ECO:0000256" key="4">
    <source>
        <dbReference type="ARBA" id="ARBA00022691"/>
    </source>
</evidence>
<dbReference type="SUPFAM" id="SSF53335">
    <property type="entry name" value="S-adenosyl-L-methionine-dependent methyltransferases"/>
    <property type="match status" value="2"/>
</dbReference>
<protein>
    <recommendedName>
        <fullName evidence="9">Cyclopropane-fatty-acyl-phospholipid synthase</fullName>
    </recommendedName>
</protein>
<dbReference type="Pfam" id="PF02353">
    <property type="entry name" value="CMAS"/>
    <property type="match status" value="2"/>
</dbReference>
<name>A0A8S0XYY6_CYCAE</name>
<dbReference type="Gene3D" id="3.40.50.150">
    <property type="entry name" value="Vaccinia Virus protein VP39"/>
    <property type="match status" value="1"/>
</dbReference>
<dbReference type="GO" id="GO:0008610">
    <property type="term" value="P:lipid biosynthetic process"/>
    <property type="evidence" value="ECO:0007669"/>
    <property type="project" value="InterPro"/>
</dbReference>
<evidence type="ECO:0000313" key="8">
    <source>
        <dbReference type="Proteomes" id="UP000467700"/>
    </source>
</evidence>
<comment type="similarity">
    <text evidence="1">Belongs to the CFA/CMAS family.</text>
</comment>
<organism evidence="7 8">
    <name type="scientific">Cyclocybe aegerita</name>
    <name type="common">Black poplar mushroom</name>
    <name type="synonym">Agrocybe aegerita</name>
    <dbReference type="NCBI Taxonomy" id="1973307"/>
    <lineage>
        <taxon>Eukaryota</taxon>
        <taxon>Fungi</taxon>
        <taxon>Dikarya</taxon>
        <taxon>Basidiomycota</taxon>
        <taxon>Agaricomycotina</taxon>
        <taxon>Agaricomycetes</taxon>
        <taxon>Agaricomycetidae</taxon>
        <taxon>Agaricales</taxon>
        <taxon>Agaricineae</taxon>
        <taxon>Bolbitiaceae</taxon>
        <taxon>Cyclocybe</taxon>
    </lineage>
</organism>
<dbReference type="AlphaFoldDB" id="A0A8S0XYY6"/>